<protein>
    <submittedName>
        <fullName evidence="8">RNA polymerase sigma factor</fullName>
    </submittedName>
</protein>
<evidence type="ECO:0000256" key="5">
    <source>
        <dbReference type="ARBA" id="ARBA00023163"/>
    </source>
</evidence>
<feature type="domain" description="RNA polymerase sigma factor 70 region 4 type 2" evidence="7">
    <location>
        <begin position="119"/>
        <end position="170"/>
    </location>
</feature>
<dbReference type="InterPro" id="IPR036388">
    <property type="entry name" value="WH-like_DNA-bd_sf"/>
</dbReference>
<organism evidence="8">
    <name type="scientific">Caldilinea aerophila</name>
    <dbReference type="NCBI Taxonomy" id="133453"/>
    <lineage>
        <taxon>Bacteria</taxon>
        <taxon>Bacillati</taxon>
        <taxon>Chloroflexota</taxon>
        <taxon>Caldilineae</taxon>
        <taxon>Caldilineales</taxon>
        <taxon>Caldilineaceae</taxon>
        <taxon>Caldilinea</taxon>
    </lineage>
</organism>
<accession>A0A7C1JIH6</accession>
<evidence type="ECO:0000259" key="7">
    <source>
        <dbReference type="Pfam" id="PF08281"/>
    </source>
</evidence>
<proteinExistence type="inferred from homology"/>
<dbReference type="GO" id="GO:0006352">
    <property type="term" value="P:DNA-templated transcription initiation"/>
    <property type="evidence" value="ECO:0007669"/>
    <property type="project" value="InterPro"/>
</dbReference>
<keyword evidence="4" id="KW-0238">DNA-binding</keyword>
<dbReference type="SUPFAM" id="SSF88946">
    <property type="entry name" value="Sigma2 domain of RNA polymerase sigma factors"/>
    <property type="match status" value="1"/>
</dbReference>
<gene>
    <name evidence="8" type="ORF">ENQ20_12465</name>
</gene>
<dbReference type="Gene3D" id="1.10.1740.10">
    <property type="match status" value="1"/>
</dbReference>
<dbReference type="PANTHER" id="PTHR43133">
    <property type="entry name" value="RNA POLYMERASE ECF-TYPE SIGMA FACTO"/>
    <property type="match status" value="1"/>
</dbReference>
<evidence type="ECO:0000256" key="4">
    <source>
        <dbReference type="ARBA" id="ARBA00023125"/>
    </source>
</evidence>
<evidence type="ECO:0000259" key="6">
    <source>
        <dbReference type="Pfam" id="PF04542"/>
    </source>
</evidence>
<dbReference type="InterPro" id="IPR014284">
    <property type="entry name" value="RNA_pol_sigma-70_dom"/>
</dbReference>
<dbReference type="AlphaFoldDB" id="A0A7C1JIH6"/>
<sequence>MLEAVAEKIGRSEIELLQKLQAGDQRAWIEFIQIMKPRLLSYLRHNLPTAEDTEDVLSETLLAAVRALKDFDGKASLSTFVFSLAYRKIADFWRKHHPETFELGEQQRSPLNVSSKSAEFSEILDRLPELSKQVLILRYYVGLNVGEIAQVIDRSYKGTESLLSRARQQLRNALDEAGFEHE</sequence>
<dbReference type="InterPro" id="IPR039425">
    <property type="entry name" value="RNA_pol_sigma-70-like"/>
</dbReference>
<dbReference type="GO" id="GO:0003677">
    <property type="term" value="F:DNA binding"/>
    <property type="evidence" value="ECO:0007669"/>
    <property type="project" value="UniProtKB-KW"/>
</dbReference>
<dbReference type="SUPFAM" id="SSF88659">
    <property type="entry name" value="Sigma3 and sigma4 domains of RNA polymerase sigma factors"/>
    <property type="match status" value="1"/>
</dbReference>
<dbReference type="InterPro" id="IPR013324">
    <property type="entry name" value="RNA_pol_sigma_r3/r4-like"/>
</dbReference>
<reference evidence="8" key="1">
    <citation type="journal article" date="2020" name="mSystems">
        <title>Genome- and Community-Level Interaction Insights into Carbon Utilization and Element Cycling Functions of Hydrothermarchaeota in Hydrothermal Sediment.</title>
        <authorList>
            <person name="Zhou Z."/>
            <person name="Liu Y."/>
            <person name="Xu W."/>
            <person name="Pan J."/>
            <person name="Luo Z.H."/>
            <person name="Li M."/>
        </authorList>
    </citation>
    <scope>NUCLEOTIDE SEQUENCE [LARGE SCALE GENOMIC DNA]</scope>
    <source>
        <strain evidence="8">SpSt-289</strain>
    </source>
</reference>
<evidence type="ECO:0000256" key="2">
    <source>
        <dbReference type="ARBA" id="ARBA00023015"/>
    </source>
</evidence>
<evidence type="ECO:0000256" key="1">
    <source>
        <dbReference type="ARBA" id="ARBA00010641"/>
    </source>
</evidence>
<evidence type="ECO:0000256" key="3">
    <source>
        <dbReference type="ARBA" id="ARBA00023082"/>
    </source>
</evidence>
<keyword evidence="5" id="KW-0804">Transcription</keyword>
<dbReference type="Pfam" id="PF08281">
    <property type="entry name" value="Sigma70_r4_2"/>
    <property type="match status" value="1"/>
</dbReference>
<dbReference type="Pfam" id="PF04542">
    <property type="entry name" value="Sigma70_r2"/>
    <property type="match status" value="1"/>
</dbReference>
<evidence type="ECO:0000313" key="8">
    <source>
        <dbReference type="EMBL" id="HDX32281.1"/>
    </source>
</evidence>
<dbReference type="EMBL" id="DSMG01000122">
    <property type="protein sequence ID" value="HDX32281.1"/>
    <property type="molecule type" value="Genomic_DNA"/>
</dbReference>
<dbReference type="GO" id="GO:0016987">
    <property type="term" value="F:sigma factor activity"/>
    <property type="evidence" value="ECO:0007669"/>
    <property type="project" value="UniProtKB-KW"/>
</dbReference>
<dbReference type="InterPro" id="IPR007627">
    <property type="entry name" value="RNA_pol_sigma70_r2"/>
</dbReference>
<comment type="caution">
    <text evidence="8">The sequence shown here is derived from an EMBL/GenBank/DDBJ whole genome shotgun (WGS) entry which is preliminary data.</text>
</comment>
<dbReference type="PANTHER" id="PTHR43133:SF8">
    <property type="entry name" value="RNA POLYMERASE SIGMA FACTOR HI_1459-RELATED"/>
    <property type="match status" value="1"/>
</dbReference>
<dbReference type="InterPro" id="IPR013249">
    <property type="entry name" value="RNA_pol_sigma70_r4_t2"/>
</dbReference>
<keyword evidence="3" id="KW-0731">Sigma factor</keyword>
<name>A0A7C1JIH6_9CHLR</name>
<keyword evidence="2" id="KW-0805">Transcription regulation</keyword>
<dbReference type="NCBIfam" id="TIGR02937">
    <property type="entry name" value="sigma70-ECF"/>
    <property type="match status" value="1"/>
</dbReference>
<dbReference type="InterPro" id="IPR013325">
    <property type="entry name" value="RNA_pol_sigma_r2"/>
</dbReference>
<feature type="domain" description="RNA polymerase sigma-70 region 2" evidence="6">
    <location>
        <begin position="34"/>
        <end position="96"/>
    </location>
</feature>
<comment type="similarity">
    <text evidence="1">Belongs to the sigma-70 factor family. ECF subfamily.</text>
</comment>
<dbReference type="CDD" id="cd06171">
    <property type="entry name" value="Sigma70_r4"/>
    <property type="match status" value="1"/>
</dbReference>
<dbReference type="Gene3D" id="1.10.10.10">
    <property type="entry name" value="Winged helix-like DNA-binding domain superfamily/Winged helix DNA-binding domain"/>
    <property type="match status" value="1"/>
</dbReference>